<dbReference type="Pfam" id="PF03120">
    <property type="entry name" value="OB_DNA_ligase"/>
    <property type="match status" value="1"/>
</dbReference>
<feature type="binding site" evidence="14">
    <location>
        <position position="437"/>
    </location>
    <ligand>
        <name>Zn(2+)</name>
        <dbReference type="ChEBI" id="CHEBI:29105"/>
    </ligand>
</feature>
<dbReference type="SMART" id="SM00292">
    <property type="entry name" value="BRCT"/>
    <property type="match status" value="1"/>
</dbReference>
<dbReference type="Gene3D" id="6.20.10.30">
    <property type="match status" value="1"/>
</dbReference>
<dbReference type="InterPro" id="IPR041663">
    <property type="entry name" value="DisA/LigA_HHH"/>
</dbReference>
<evidence type="ECO:0000313" key="17">
    <source>
        <dbReference type="Proteomes" id="UP000001052"/>
    </source>
</evidence>
<dbReference type="FunFam" id="1.10.287.610:FF:000002">
    <property type="entry name" value="DNA ligase"/>
    <property type="match status" value="1"/>
</dbReference>
<keyword evidence="7 14" id="KW-0227">DNA damage</keyword>
<dbReference type="FunFam" id="2.40.50.140:FF:000012">
    <property type="entry name" value="DNA ligase"/>
    <property type="match status" value="1"/>
</dbReference>
<name>C8X0Z5_DESRD</name>
<evidence type="ECO:0000256" key="5">
    <source>
        <dbReference type="ARBA" id="ARBA00022705"/>
    </source>
</evidence>
<evidence type="ECO:0000256" key="11">
    <source>
        <dbReference type="ARBA" id="ARBA00023204"/>
    </source>
</evidence>
<keyword evidence="14" id="KW-0464">Manganese</keyword>
<feature type="binding site" evidence="14">
    <location>
        <position position="417"/>
    </location>
    <ligand>
        <name>Zn(2+)</name>
        <dbReference type="ChEBI" id="CHEBI:29105"/>
    </ligand>
</feature>
<dbReference type="Gene3D" id="2.40.50.140">
    <property type="entry name" value="Nucleic acid-binding proteins"/>
    <property type="match status" value="1"/>
</dbReference>
<comment type="cofactor">
    <cofactor evidence="14">
        <name>Mg(2+)</name>
        <dbReference type="ChEBI" id="CHEBI:18420"/>
    </cofactor>
    <cofactor evidence="14">
        <name>Mn(2+)</name>
        <dbReference type="ChEBI" id="CHEBI:29035"/>
    </cofactor>
</comment>
<dbReference type="GO" id="GO:0005829">
    <property type="term" value="C:cytosol"/>
    <property type="evidence" value="ECO:0007669"/>
    <property type="project" value="TreeGrafter"/>
</dbReference>
<dbReference type="SUPFAM" id="SSF47781">
    <property type="entry name" value="RuvA domain 2-like"/>
    <property type="match status" value="1"/>
</dbReference>
<dbReference type="FunFam" id="3.30.470.30:FF:000001">
    <property type="entry name" value="DNA ligase"/>
    <property type="match status" value="1"/>
</dbReference>
<dbReference type="CDD" id="cd17748">
    <property type="entry name" value="BRCT_DNA_ligase_like"/>
    <property type="match status" value="1"/>
</dbReference>
<dbReference type="FunFam" id="1.10.150.20:FF:000007">
    <property type="entry name" value="DNA ligase"/>
    <property type="match status" value="1"/>
</dbReference>
<dbReference type="Gene3D" id="1.10.150.20">
    <property type="entry name" value="5' to 3' exonuclease, C-terminal subdomain"/>
    <property type="match status" value="2"/>
</dbReference>
<proteinExistence type="inferred from homology"/>
<keyword evidence="11 14" id="KW-0234">DNA repair</keyword>
<reference evidence="17" key="1">
    <citation type="submission" date="2009-09" db="EMBL/GenBank/DDBJ databases">
        <title>The complete chromosome of Desulfohalobium retbaense DSM 5692.</title>
        <authorList>
            <consortium name="US DOE Joint Genome Institute (JGI-PGF)"/>
            <person name="Lucas S."/>
            <person name="Copeland A."/>
            <person name="Lapidus A."/>
            <person name="Glavina del Rio T."/>
            <person name="Dalin E."/>
            <person name="Tice H."/>
            <person name="Bruce D."/>
            <person name="Goodwin L."/>
            <person name="Pitluck S."/>
            <person name="Kyrpides N."/>
            <person name="Mavromatis K."/>
            <person name="Ivanova N."/>
            <person name="Mikhailova N."/>
            <person name="Munk A.C."/>
            <person name="Brettin T."/>
            <person name="Detter J.C."/>
            <person name="Han C."/>
            <person name="Tapia R."/>
            <person name="Larimer F."/>
            <person name="Land M."/>
            <person name="Hauser L."/>
            <person name="Markowitz V."/>
            <person name="Cheng J.-F."/>
            <person name="Hugenholtz P."/>
            <person name="Woyke T."/>
            <person name="Wu D."/>
            <person name="Spring S."/>
            <person name="Klenk H.-P."/>
            <person name="Eisen J.A."/>
        </authorList>
    </citation>
    <scope>NUCLEOTIDE SEQUENCE [LARGE SCALE GENOMIC DNA]</scope>
    <source>
        <strain evidence="17">DSM 5692</strain>
    </source>
</reference>
<dbReference type="Pfam" id="PF03119">
    <property type="entry name" value="DNA_ligase_ZBD"/>
    <property type="match status" value="1"/>
</dbReference>
<dbReference type="InterPro" id="IPR033136">
    <property type="entry name" value="DNA_ligase_CS"/>
</dbReference>
<accession>C8X0Z5</accession>
<dbReference type="InterPro" id="IPR013839">
    <property type="entry name" value="DNAligase_adenylation"/>
</dbReference>
<evidence type="ECO:0000256" key="10">
    <source>
        <dbReference type="ARBA" id="ARBA00023027"/>
    </source>
</evidence>
<dbReference type="Pfam" id="PF12826">
    <property type="entry name" value="HHH_2"/>
    <property type="match status" value="1"/>
</dbReference>
<evidence type="ECO:0000256" key="8">
    <source>
        <dbReference type="ARBA" id="ARBA00022833"/>
    </source>
</evidence>
<dbReference type="OrthoDB" id="9759736at2"/>
<feature type="binding site" evidence="14">
    <location>
        <begin position="83"/>
        <end position="84"/>
    </location>
    <ligand>
        <name>NAD(+)</name>
        <dbReference type="ChEBI" id="CHEBI:57540"/>
    </ligand>
</feature>
<dbReference type="SUPFAM" id="SSF56091">
    <property type="entry name" value="DNA ligase/mRNA capping enzyme, catalytic domain"/>
    <property type="match status" value="1"/>
</dbReference>
<dbReference type="PROSITE" id="PS50172">
    <property type="entry name" value="BRCT"/>
    <property type="match status" value="1"/>
</dbReference>
<dbReference type="HOGENOM" id="CLU_007764_2_1_7"/>
<evidence type="ECO:0000256" key="9">
    <source>
        <dbReference type="ARBA" id="ARBA00022842"/>
    </source>
</evidence>
<dbReference type="PROSITE" id="PS01056">
    <property type="entry name" value="DNA_LIGASE_N2"/>
    <property type="match status" value="1"/>
</dbReference>
<feature type="domain" description="BRCT" evidence="15">
    <location>
        <begin position="600"/>
        <end position="678"/>
    </location>
</feature>
<dbReference type="PIRSF" id="PIRSF001604">
    <property type="entry name" value="LigA"/>
    <property type="match status" value="1"/>
</dbReference>
<evidence type="ECO:0000256" key="6">
    <source>
        <dbReference type="ARBA" id="ARBA00022723"/>
    </source>
</evidence>
<dbReference type="GO" id="GO:0006260">
    <property type="term" value="P:DNA replication"/>
    <property type="evidence" value="ECO:0007669"/>
    <property type="project" value="UniProtKB-KW"/>
</dbReference>
<dbReference type="Pfam" id="PF22745">
    <property type="entry name" value="Nlig-Ia"/>
    <property type="match status" value="1"/>
</dbReference>
<feature type="binding site" evidence="14">
    <location>
        <position position="114"/>
    </location>
    <ligand>
        <name>NAD(+)</name>
        <dbReference type="ChEBI" id="CHEBI:57540"/>
    </ligand>
</feature>
<dbReference type="SUPFAM" id="SSF52113">
    <property type="entry name" value="BRCT domain"/>
    <property type="match status" value="1"/>
</dbReference>
<evidence type="ECO:0000256" key="14">
    <source>
        <dbReference type="HAMAP-Rule" id="MF_01588"/>
    </source>
</evidence>
<comment type="catalytic activity">
    <reaction evidence="12 14">
        <text>NAD(+) + (deoxyribonucleotide)n-3'-hydroxyl + 5'-phospho-(deoxyribonucleotide)m = (deoxyribonucleotide)n+m + AMP + beta-nicotinamide D-nucleotide.</text>
        <dbReference type="EC" id="6.5.1.2"/>
    </reaction>
</comment>
<feature type="binding site" evidence="14">
    <location>
        <position position="414"/>
    </location>
    <ligand>
        <name>Zn(2+)</name>
        <dbReference type="ChEBI" id="CHEBI:29105"/>
    </ligand>
</feature>
<keyword evidence="10 14" id="KW-0520">NAD</keyword>
<dbReference type="HAMAP" id="MF_01588">
    <property type="entry name" value="DNA_ligase_A"/>
    <property type="match status" value="1"/>
</dbReference>
<comment type="similarity">
    <text evidence="13 14">Belongs to the NAD-dependent DNA ligase family. LigA subfamily.</text>
</comment>
<dbReference type="InterPro" id="IPR001357">
    <property type="entry name" value="BRCT_dom"/>
</dbReference>
<dbReference type="EMBL" id="CP001734">
    <property type="protein sequence ID" value="ACV68092.1"/>
    <property type="molecule type" value="Genomic_DNA"/>
</dbReference>
<organism evidence="16 17">
    <name type="scientific">Desulfohalobium retbaense (strain ATCC 49708 / DSM 5692 / JCM 16813 / HR100)</name>
    <dbReference type="NCBI Taxonomy" id="485915"/>
    <lineage>
        <taxon>Bacteria</taxon>
        <taxon>Pseudomonadati</taxon>
        <taxon>Thermodesulfobacteriota</taxon>
        <taxon>Desulfovibrionia</taxon>
        <taxon>Desulfovibrionales</taxon>
        <taxon>Desulfohalobiaceae</taxon>
        <taxon>Desulfohalobium</taxon>
    </lineage>
</organism>
<dbReference type="EC" id="6.5.1.2" evidence="2 14"/>
<dbReference type="InterPro" id="IPR004150">
    <property type="entry name" value="NAD_DNA_ligase_OB"/>
</dbReference>
<keyword evidence="4 14" id="KW-0436">Ligase</keyword>
<dbReference type="FunFam" id="1.10.150.20:FF:000006">
    <property type="entry name" value="DNA ligase"/>
    <property type="match status" value="1"/>
</dbReference>
<dbReference type="GO" id="GO:0003911">
    <property type="term" value="F:DNA ligase (NAD+) activity"/>
    <property type="evidence" value="ECO:0007669"/>
    <property type="project" value="UniProtKB-UniRule"/>
</dbReference>
<evidence type="ECO:0000256" key="1">
    <source>
        <dbReference type="ARBA" id="ARBA00004067"/>
    </source>
</evidence>
<dbReference type="SUPFAM" id="SSF50249">
    <property type="entry name" value="Nucleic acid-binding proteins"/>
    <property type="match status" value="1"/>
</dbReference>
<dbReference type="InterPro" id="IPR036420">
    <property type="entry name" value="BRCT_dom_sf"/>
</dbReference>
<dbReference type="Gene3D" id="3.40.50.10190">
    <property type="entry name" value="BRCT domain"/>
    <property type="match status" value="1"/>
</dbReference>
<keyword evidence="8 14" id="KW-0862">Zinc</keyword>
<dbReference type="InterPro" id="IPR004149">
    <property type="entry name" value="Znf_DNAligase_C4"/>
</dbReference>
<dbReference type="GO" id="GO:0006281">
    <property type="term" value="P:DNA repair"/>
    <property type="evidence" value="ECO:0007669"/>
    <property type="project" value="UniProtKB-KW"/>
</dbReference>
<keyword evidence="5 14" id="KW-0235">DNA replication</keyword>
<protein>
    <recommendedName>
        <fullName evidence="3 14">DNA ligase</fullName>
        <ecNumber evidence="2 14">6.5.1.2</ecNumber>
    </recommendedName>
    <alternativeName>
        <fullName evidence="14">Polydeoxyribonucleotide synthase [NAD(+)]</fullName>
    </alternativeName>
</protein>
<dbReference type="PANTHER" id="PTHR23389:SF9">
    <property type="entry name" value="DNA LIGASE"/>
    <property type="match status" value="1"/>
</dbReference>
<dbReference type="PANTHER" id="PTHR23389">
    <property type="entry name" value="CHROMOSOME TRANSMISSION FIDELITY FACTOR 18"/>
    <property type="match status" value="1"/>
</dbReference>
<comment type="function">
    <text evidence="1 14">DNA ligase that catalyzes the formation of phosphodiester linkages between 5'-phosphoryl and 3'-hydroxyl groups in double-stranded DNA using NAD as a coenzyme and as the energy source for the reaction. It is essential for DNA replication and repair of damaged DNA.</text>
</comment>
<dbReference type="STRING" id="485915.Dret_0801"/>
<feature type="binding site" evidence="14">
    <location>
        <begin position="34"/>
        <end position="38"/>
    </location>
    <ligand>
        <name>NAD(+)</name>
        <dbReference type="ChEBI" id="CHEBI:57540"/>
    </ligand>
</feature>
<dbReference type="InterPro" id="IPR010994">
    <property type="entry name" value="RuvA_2-like"/>
</dbReference>
<dbReference type="InterPro" id="IPR012340">
    <property type="entry name" value="NA-bd_OB-fold"/>
</dbReference>
<feature type="binding site" evidence="14">
    <location>
        <position position="176"/>
    </location>
    <ligand>
        <name>NAD(+)</name>
        <dbReference type="ChEBI" id="CHEBI:57540"/>
    </ligand>
</feature>
<feature type="binding site" evidence="14">
    <location>
        <position position="432"/>
    </location>
    <ligand>
        <name>Zn(2+)</name>
        <dbReference type="ChEBI" id="CHEBI:29105"/>
    </ligand>
</feature>
<dbReference type="Pfam" id="PF00533">
    <property type="entry name" value="BRCT"/>
    <property type="match status" value="1"/>
</dbReference>
<dbReference type="CDD" id="cd00114">
    <property type="entry name" value="LIGANc"/>
    <property type="match status" value="1"/>
</dbReference>
<feature type="active site" description="N6-AMP-lysine intermediate" evidence="14">
    <location>
        <position position="116"/>
    </location>
</feature>
<keyword evidence="9 14" id="KW-0460">Magnesium</keyword>
<dbReference type="eggNOG" id="COG0272">
    <property type="taxonomic scope" value="Bacteria"/>
</dbReference>
<feature type="binding site" evidence="14">
    <location>
        <position position="320"/>
    </location>
    <ligand>
        <name>NAD(+)</name>
        <dbReference type="ChEBI" id="CHEBI:57540"/>
    </ligand>
</feature>
<dbReference type="GO" id="GO:0046872">
    <property type="term" value="F:metal ion binding"/>
    <property type="evidence" value="ECO:0007669"/>
    <property type="project" value="UniProtKB-KW"/>
</dbReference>
<dbReference type="AlphaFoldDB" id="C8X0Z5"/>
<evidence type="ECO:0000256" key="3">
    <source>
        <dbReference type="ARBA" id="ARBA00013308"/>
    </source>
</evidence>
<evidence type="ECO:0000259" key="15">
    <source>
        <dbReference type="PROSITE" id="PS50172"/>
    </source>
</evidence>
<dbReference type="Gene3D" id="1.10.287.610">
    <property type="entry name" value="Helix hairpin bin"/>
    <property type="match status" value="1"/>
</dbReference>
<dbReference type="NCBIfam" id="NF005932">
    <property type="entry name" value="PRK07956.1"/>
    <property type="match status" value="1"/>
</dbReference>
<evidence type="ECO:0000256" key="13">
    <source>
        <dbReference type="ARBA" id="ARBA00060881"/>
    </source>
</evidence>
<gene>
    <name evidence="14" type="primary">ligA</name>
    <name evidence="16" type="ordered locus">Dret_0801</name>
</gene>
<dbReference type="Pfam" id="PF01653">
    <property type="entry name" value="DNA_ligase_aden"/>
    <property type="match status" value="1"/>
</dbReference>
<dbReference type="InterPro" id="IPR001679">
    <property type="entry name" value="DNA_ligase"/>
</dbReference>
<evidence type="ECO:0000256" key="7">
    <source>
        <dbReference type="ARBA" id="ARBA00022763"/>
    </source>
</evidence>
<evidence type="ECO:0000256" key="12">
    <source>
        <dbReference type="ARBA" id="ARBA00034005"/>
    </source>
</evidence>
<keyword evidence="17" id="KW-1185">Reference proteome</keyword>
<feature type="binding site" evidence="14">
    <location>
        <position position="137"/>
    </location>
    <ligand>
        <name>NAD(+)</name>
        <dbReference type="ChEBI" id="CHEBI:57540"/>
    </ligand>
</feature>
<dbReference type="Gene3D" id="3.30.470.30">
    <property type="entry name" value="DNA ligase/mRNA capping enzyme"/>
    <property type="match status" value="1"/>
</dbReference>
<dbReference type="Proteomes" id="UP000001052">
    <property type="component" value="Chromosome"/>
</dbReference>
<feature type="binding site" evidence="14">
    <location>
        <position position="296"/>
    </location>
    <ligand>
        <name>NAD(+)</name>
        <dbReference type="ChEBI" id="CHEBI:57540"/>
    </ligand>
</feature>
<keyword evidence="6 14" id="KW-0479">Metal-binding</keyword>
<evidence type="ECO:0000256" key="4">
    <source>
        <dbReference type="ARBA" id="ARBA00022598"/>
    </source>
</evidence>
<dbReference type="RefSeq" id="WP_015751250.1">
    <property type="nucleotide sequence ID" value="NC_013223.1"/>
</dbReference>
<dbReference type="SMART" id="SM00532">
    <property type="entry name" value="LIGANc"/>
    <property type="match status" value="1"/>
</dbReference>
<evidence type="ECO:0000313" key="16">
    <source>
        <dbReference type="EMBL" id="ACV68092.1"/>
    </source>
</evidence>
<dbReference type="InterPro" id="IPR013840">
    <property type="entry name" value="DNAligase_N"/>
</dbReference>
<sequence length="678" mass="74590">MAEQSVQSRVASLRETIRHHDYLYYVLDAPQISDNEYDALFKELQALEHRYPELDDPASPTKRVGQKPLAAFAHREHSLPMASLDNVFSLEEFQTYVQRLERLLPGEEITFWVDPKMDGLAVEVIFEAGRYVAACTRGDGRVGEDVTAQMRTVRTVPLQLREEGVEVPDYIEVRGEVVMHEDDFALLNKRQTENGARPFANPRNAAAGSVRQLDPEVTAKRPLRFFAYGVGVVRWSGAKTVWSRQSEVMQGLRELGLPVAPKARWAESAAAVQTYYQDLGANRHSLGFEIDGVVAKVDRLEQQHRLGSTSRAPRWALALKFPAHQAETVLEDIQVQVGRTGVLTPVAVLRPVEVGGVTVSRATLHNEDEIRAKGLRVGDPVLVQRAGDVIPEVVRPLTDKRTGEEKTFVFPQTCPACGSPVSRLGDEVARRCVNAACPAQVVQQLIHFVSKAGLDIEGLGERWVQIFVDQGLVRSPADLFRLKERDLVPLERMGDKSARNMIQAIASAKSSARLDQLISALGIRLVGRRTAEILATSFEDLEALAEADSETLQHIPDIGPEVAASLRRFFTTPANQALIRDLHQLGVWPRRETGNGSDADQSAPLEGLRFVLTGALSDMSRSAAKDAIESRGGKVVSAVSSKVDYVVAGENPGSKLDKARELDIAVLDETGLHDLLAG</sequence>
<dbReference type="NCBIfam" id="TIGR00575">
    <property type="entry name" value="dnlj"/>
    <property type="match status" value="1"/>
</dbReference>
<dbReference type="KEGG" id="drt:Dret_0801"/>
<reference evidence="16 17" key="2">
    <citation type="journal article" date="2010" name="Stand. Genomic Sci.">
        <title>Complete genome sequence of Desulfohalobium retbaense type strain (HR(100)).</title>
        <authorList>
            <person name="Spring S."/>
            <person name="Nolan M."/>
            <person name="Lapidus A."/>
            <person name="Glavina Del Rio T."/>
            <person name="Copeland A."/>
            <person name="Tice H."/>
            <person name="Cheng J.F."/>
            <person name="Lucas S."/>
            <person name="Land M."/>
            <person name="Chen F."/>
            <person name="Bruce D."/>
            <person name="Goodwin L."/>
            <person name="Pitluck S."/>
            <person name="Ivanova N."/>
            <person name="Mavromatis K."/>
            <person name="Mikhailova N."/>
            <person name="Pati A."/>
            <person name="Chen A."/>
            <person name="Palaniappan K."/>
            <person name="Hauser L."/>
            <person name="Chang Y.J."/>
            <person name="Jeffries C.D."/>
            <person name="Munk C."/>
            <person name="Kiss H."/>
            <person name="Chain P."/>
            <person name="Han C."/>
            <person name="Brettin T."/>
            <person name="Detter J.C."/>
            <person name="Schuler E."/>
            <person name="Goker M."/>
            <person name="Rohde M."/>
            <person name="Bristow J."/>
            <person name="Eisen J.A."/>
            <person name="Markowitz V."/>
            <person name="Hugenholtz P."/>
            <person name="Kyrpides N.C."/>
            <person name="Klenk H.P."/>
        </authorList>
    </citation>
    <scope>NUCLEOTIDE SEQUENCE [LARGE SCALE GENOMIC DNA]</scope>
    <source>
        <strain evidence="16 17">DSM 5692</strain>
    </source>
</reference>
<evidence type="ECO:0000256" key="2">
    <source>
        <dbReference type="ARBA" id="ARBA00012722"/>
    </source>
</evidence>